<feature type="domain" description="Glycoside hydrolase family 29 N-terminal" evidence="7">
    <location>
        <begin position="2"/>
        <end position="262"/>
    </location>
</feature>
<dbReference type="GO" id="GO:0016139">
    <property type="term" value="P:glycoside catabolic process"/>
    <property type="evidence" value="ECO:0007669"/>
    <property type="project" value="TreeGrafter"/>
</dbReference>
<comment type="similarity">
    <text evidence="2">Belongs to the glycosyl hydrolase 29 family.</text>
</comment>
<evidence type="ECO:0000256" key="6">
    <source>
        <dbReference type="ARBA" id="ARBA00023295"/>
    </source>
</evidence>
<dbReference type="InterPro" id="IPR017853">
    <property type="entry name" value="GH"/>
</dbReference>
<protein>
    <recommendedName>
        <fullName evidence="3">alpha-L-fucosidase</fullName>
        <ecNumber evidence="3">3.2.1.51</ecNumber>
    </recommendedName>
</protein>
<dbReference type="InterPro" id="IPR057739">
    <property type="entry name" value="Glyco_hydro_29_N"/>
</dbReference>
<evidence type="ECO:0000256" key="4">
    <source>
        <dbReference type="ARBA" id="ARBA00022729"/>
    </source>
</evidence>
<dbReference type="InterPro" id="IPR016286">
    <property type="entry name" value="FUC_metazoa-typ"/>
</dbReference>
<evidence type="ECO:0000256" key="2">
    <source>
        <dbReference type="ARBA" id="ARBA00007951"/>
    </source>
</evidence>
<accession>A0A382M3M3</accession>
<evidence type="ECO:0000256" key="1">
    <source>
        <dbReference type="ARBA" id="ARBA00004071"/>
    </source>
</evidence>
<dbReference type="PANTHER" id="PTHR10030:SF37">
    <property type="entry name" value="ALPHA-L-FUCOSIDASE-RELATED"/>
    <property type="match status" value="1"/>
</dbReference>
<dbReference type="PIRSF" id="PIRSF001092">
    <property type="entry name" value="Alpha-L-fucosidase"/>
    <property type="match status" value="1"/>
</dbReference>
<dbReference type="SUPFAM" id="SSF51445">
    <property type="entry name" value="(Trans)glycosidases"/>
    <property type="match status" value="1"/>
</dbReference>
<dbReference type="GO" id="GO:0005764">
    <property type="term" value="C:lysosome"/>
    <property type="evidence" value="ECO:0007669"/>
    <property type="project" value="TreeGrafter"/>
</dbReference>
<reference evidence="8" key="1">
    <citation type="submission" date="2018-05" db="EMBL/GenBank/DDBJ databases">
        <authorList>
            <person name="Lanie J.A."/>
            <person name="Ng W.-L."/>
            <person name="Kazmierczak K.M."/>
            <person name="Andrzejewski T.M."/>
            <person name="Davidsen T.M."/>
            <person name="Wayne K.J."/>
            <person name="Tettelin H."/>
            <person name="Glass J.I."/>
            <person name="Rusch D."/>
            <person name="Podicherti R."/>
            <person name="Tsui H.-C.T."/>
            <person name="Winkler M.E."/>
        </authorList>
    </citation>
    <scope>NUCLEOTIDE SEQUENCE</scope>
</reference>
<dbReference type="AlphaFoldDB" id="A0A382M3M3"/>
<dbReference type="EMBL" id="UINC01090386">
    <property type="protein sequence ID" value="SVC42287.1"/>
    <property type="molecule type" value="Genomic_DNA"/>
</dbReference>
<organism evidence="8">
    <name type="scientific">marine metagenome</name>
    <dbReference type="NCBI Taxonomy" id="408172"/>
    <lineage>
        <taxon>unclassified sequences</taxon>
        <taxon>metagenomes</taxon>
        <taxon>ecological metagenomes</taxon>
    </lineage>
</organism>
<name>A0A382M3M3_9ZZZZ</name>
<dbReference type="InterPro" id="IPR000933">
    <property type="entry name" value="Glyco_hydro_29"/>
</dbReference>
<dbReference type="EC" id="3.2.1.51" evidence="3"/>
<proteinExistence type="inferred from homology"/>
<dbReference type="GO" id="GO:0004560">
    <property type="term" value="F:alpha-L-fucosidase activity"/>
    <property type="evidence" value="ECO:0007669"/>
    <property type="project" value="InterPro"/>
</dbReference>
<dbReference type="PRINTS" id="PR00741">
    <property type="entry name" value="GLHYDRLASE29"/>
</dbReference>
<feature type="non-terminal residue" evidence="8">
    <location>
        <position position="1"/>
    </location>
</feature>
<keyword evidence="5" id="KW-0378">Hydrolase</keyword>
<keyword evidence="6" id="KW-0326">Glycosidase</keyword>
<dbReference type="PANTHER" id="PTHR10030">
    <property type="entry name" value="ALPHA-L-FUCOSIDASE"/>
    <property type="match status" value="1"/>
</dbReference>
<evidence type="ECO:0000256" key="5">
    <source>
        <dbReference type="ARBA" id="ARBA00022801"/>
    </source>
</evidence>
<dbReference type="SMART" id="SM00812">
    <property type="entry name" value="Alpha_L_fucos"/>
    <property type="match status" value="1"/>
</dbReference>
<dbReference type="Gene3D" id="3.20.20.80">
    <property type="entry name" value="Glycosidases"/>
    <property type="match status" value="1"/>
</dbReference>
<comment type="function">
    <text evidence="1">Alpha-L-fucosidase is responsible for hydrolyzing the alpha-1,6-linked fucose joined to the reducing-end N-acetylglucosamine of the carbohydrate moieties of glycoproteins.</text>
</comment>
<evidence type="ECO:0000256" key="3">
    <source>
        <dbReference type="ARBA" id="ARBA00012662"/>
    </source>
</evidence>
<evidence type="ECO:0000313" key="8">
    <source>
        <dbReference type="EMBL" id="SVC42287.1"/>
    </source>
</evidence>
<keyword evidence="4" id="KW-0732">Signal</keyword>
<gene>
    <name evidence="8" type="ORF">METZ01_LOCUS295141</name>
</gene>
<dbReference type="Pfam" id="PF01120">
    <property type="entry name" value="Alpha_L_fucos"/>
    <property type="match status" value="1"/>
</dbReference>
<evidence type="ECO:0000259" key="7">
    <source>
        <dbReference type="Pfam" id="PF01120"/>
    </source>
</evidence>
<dbReference type="GO" id="GO:0006004">
    <property type="term" value="P:fucose metabolic process"/>
    <property type="evidence" value="ECO:0007669"/>
    <property type="project" value="InterPro"/>
</dbReference>
<sequence>RFNPIQFNADEWARLMVDTGQQYMVITSKHHDGFCMFDSELTDYKINNTPFRRDPIAELAEAFDRHGLKLGFYHSLLDWHHPDYRSDWSAYVTYYQGQVKELCTRYGDISMMWFDGFWPDHEPPADYFVEGGPWDLAGTYDLIHELQPDALIGNNHHISPLKGEDFQMYEQDLPGENSAGFNTGSVGKLPLESCLTINKNWGYAPDDYEHKSTSDLIRFLIECIGRDSNLLLNVGPTPMGNIQPEHSARMRGIGTWVKAHAESIYGTRSGPLPKQDWGYTVHNPETGKYFLHILSWPGDELSLDIGNKSSARLLADGKEIPVRQEAGRLILALPDKAPDGVDTVVVLD</sequence>